<dbReference type="AlphaFoldDB" id="A0A645HI32"/>
<protein>
    <submittedName>
        <fullName evidence="1">Uncharacterized protein</fullName>
    </submittedName>
</protein>
<evidence type="ECO:0000313" key="1">
    <source>
        <dbReference type="EMBL" id="MPN38675.1"/>
    </source>
</evidence>
<reference evidence="1" key="1">
    <citation type="submission" date="2019-08" db="EMBL/GenBank/DDBJ databases">
        <authorList>
            <person name="Kucharzyk K."/>
            <person name="Murdoch R.W."/>
            <person name="Higgins S."/>
            <person name="Loffler F."/>
        </authorList>
    </citation>
    <scope>NUCLEOTIDE SEQUENCE</scope>
</reference>
<dbReference type="EMBL" id="VSSQ01094052">
    <property type="protein sequence ID" value="MPN38675.1"/>
    <property type="molecule type" value="Genomic_DNA"/>
</dbReference>
<sequence>MTAESQDANTRETYCHADLLKSCGNLFPQKRPNQNHEYRYHGIDDSRHTAADFGFSHRKEIHWKEISARGGEQKPFQLFFGEFPDV</sequence>
<accession>A0A645HI32</accession>
<name>A0A645HI32_9ZZZZ</name>
<proteinExistence type="predicted"/>
<gene>
    <name evidence="1" type="ORF">SDC9_186200</name>
</gene>
<comment type="caution">
    <text evidence="1">The sequence shown here is derived from an EMBL/GenBank/DDBJ whole genome shotgun (WGS) entry which is preliminary data.</text>
</comment>
<organism evidence="1">
    <name type="scientific">bioreactor metagenome</name>
    <dbReference type="NCBI Taxonomy" id="1076179"/>
    <lineage>
        <taxon>unclassified sequences</taxon>
        <taxon>metagenomes</taxon>
        <taxon>ecological metagenomes</taxon>
    </lineage>
</organism>